<feature type="region of interest" description="Disordered" evidence="1">
    <location>
        <begin position="246"/>
        <end position="267"/>
    </location>
</feature>
<evidence type="ECO:0000313" key="4">
    <source>
        <dbReference type="Proteomes" id="UP001244207"/>
    </source>
</evidence>
<evidence type="ECO:0000313" key="3">
    <source>
        <dbReference type="EMBL" id="KAK1723766.1"/>
    </source>
</evidence>
<feature type="compositionally biased region" description="Basic and acidic residues" evidence="1">
    <location>
        <begin position="258"/>
        <end position="267"/>
    </location>
</feature>
<protein>
    <recommendedName>
        <fullName evidence="2">Heterokaryon incompatibility domain-containing protein</fullName>
    </recommendedName>
</protein>
<dbReference type="InterPro" id="IPR010730">
    <property type="entry name" value="HET"/>
</dbReference>
<dbReference type="AlphaFoldDB" id="A0AAD8XEV8"/>
<proteinExistence type="predicted"/>
<keyword evidence="4" id="KW-1185">Reference proteome</keyword>
<dbReference type="Proteomes" id="UP001244207">
    <property type="component" value="Unassembled WGS sequence"/>
</dbReference>
<reference evidence="3" key="1">
    <citation type="submission" date="2021-12" db="EMBL/GenBank/DDBJ databases">
        <title>Comparative genomics, transcriptomics and evolutionary studies reveal genomic signatures of adaptation to plant cell wall in hemibiotrophic fungi.</title>
        <authorList>
            <consortium name="DOE Joint Genome Institute"/>
            <person name="Baroncelli R."/>
            <person name="Diaz J.F."/>
            <person name="Benocci T."/>
            <person name="Peng M."/>
            <person name="Battaglia E."/>
            <person name="Haridas S."/>
            <person name="Andreopoulos W."/>
            <person name="Labutti K."/>
            <person name="Pangilinan J."/>
            <person name="Floch G.L."/>
            <person name="Makela M.R."/>
            <person name="Henrissat B."/>
            <person name="Grigoriev I.V."/>
            <person name="Crouch J.A."/>
            <person name="De Vries R.P."/>
            <person name="Sukno S.A."/>
            <person name="Thon M.R."/>
        </authorList>
    </citation>
    <scope>NUCLEOTIDE SEQUENCE</scope>
    <source>
        <strain evidence="3">CBS 112980</strain>
    </source>
</reference>
<comment type="caution">
    <text evidence="3">The sequence shown here is derived from an EMBL/GenBank/DDBJ whole genome shotgun (WGS) entry which is preliminary data.</text>
</comment>
<accession>A0AAD8XEV8</accession>
<evidence type="ECO:0000259" key="2">
    <source>
        <dbReference type="Pfam" id="PF06985"/>
    </source>
</evidence>
<gene>
    <name evidence="3" type="ORF">BDZ83DRAFT_384407</name>
</gene>
<dbReference type="PANTHER" id="PTHR24148">
    <property type="entry name" value="ANKYRIN REPEAT DOMAIN-CONTAINING PROTEIN 39 HOMOLOG-RELATED"/>
    <property type="match status" value="1"/>
</dbReference>
<feature type="domain" description="Heterokaryon incompatibility" evidence="2">
    <location>
        <begin position="1"/>
        <end position="67"/>
    </location>
</feature>
<name>A0AAD8XEV8_GLOAC</name>
<dbReference type="InterPro" id="IPR052895">
    <property type="entry name" value="HetReg/Transcr_Mod"/>
</dbReference>
<dbReference type="RefSeq" id="XP_060363821.1">
    <property type="nucleotide sequence ID" value="XM_060502734.1"/>
</dbReference>
<dbReference type="PANTHER" id="PTHR24148:SF64">
    <property type="entry name" value="HETEROKARYON INCOMPATIBILITY DOMAIN-CONTAINING PROTEIN"/>
    <property type="match status" value="1"/>
</dbReference>
<dbReference type="GeneID" id="85386633"/>
<evidence type="ECO:0000256" key="1">
    <source>
        <dbReference type="SAM" id="MobiDB-lite"/>
    </source>
</evidence>
<organism evidence="3 4">
    <name type="scientific">Glomerella acutata</name>
    <name type="common">Colletotrichum acutatum</name>
    <dbReference type="NCBI Taxonomy" id="27357"/>
    <lineage>
        <taxon>Eukaryota</taxon>
        <taxon>Fungi</taxon>
        <taxon>Dikarya</taxon>
        <taxon>Ascomycota</taxon>
        <taxon>Pezizomycotina</taxon>
        <taxon>Sordariomycetes</taxon>
        <taxon>Hypocreomycetidae</taxon>
        <taxon>Glomerellales</taxon>
        <taxon>Glomerellaceae</taxon>
        <taxon>Colletotrichum</taxon>
        <taxon>Colletotrichum acutatum species complex</taxon>
    </lineage>
</organism>
<sequence length="325" mass="36630">MGEIYRCAETVHVWLGDIDADEVAVAFSNIRMVHAIPATEPYKTDLCKSLAMLTQKPWFTRRWVIQEVKLADRAVLHYGEHSLEYARFRAAWYSVESRMLSRDSLGDLRLLLKHDVTEDLLELLWGFHMAKCSDPRDRLAALYGFLPQSKQPIDLLYSQISWNEIYRRLAEKLINEGALSASRVILHLFAFGPVAGQSLDDAEYPSWVPDWSGVRQLGLASGESNLDRQHSTDRADKPWIEISNEVGGLETEGPSSDPHLDDSLSSREKEMSWFRGAQQDILNANRPFELISFGSQSQRDFLLGKGNYGSGGHQFVAASMGGVPD</sequence>
<dbReference type="Pfam" id="PF06985">
    <property type="entry name" value="HET"/>
    <property type="match status" value="1"/>
</dbReference>
<dbReference type="EMBL" id="JAHMHS010000061">
    <property type="protein sequence ID" value="KAK1723766.1"/>
    <property type="molecule type" value="Genomic_DNA"/>
</dbReference>